<gene>
    <name evidence="1" type="ORF">O0236_008920</name>
</gene>
<keyword evidence="2" id="KW-1185">Reference proteome</keyword>
<name>A0ACD5DDQ5_9LACO</name>
<evidence type="ECO:0000313" key="2">
    <source>
        <dbReference type="Proteomes" id="UP001149860"/>
    </source>
</evidence>
<dbReference type="Proteomes" id="UP001149860">
    <property type="component" value="Chromosome"/>
</dbReference>
<proteinExistence type="predicted"/>
<protein>
    <submittedName>
        <fullName evidence="1">Zinc-binding alcohol dehydrogenase family protein</fullName>
    </submittedName>
</protein>
<accession>A0ACD5DDQ5</accession>
<reference evidence="1" key="1">
    <citation type="submission" date="2024-08" db="EMBL/GenBank/DDBJ databases">
        <title>Lentilactobacillus sp. nov., isolated from tree bark.</title>
        <authorList>
            <person name="Phuengjayaem S."/>
            <person name="Tanasupawat S."/>
        </authorList>
    </citation>
    <scope>NUCLEOTIDE SEQUENCE</scope>
    <source>
        <strain evidence="1">SPB1-3</strain>
    </source>
</reference>
<dbReference type="EMBL" id="CP168151">
    <property type="protein sequence ID" value="XFD39507.1"/>
    <property type="molecule type" value="Genomic_DNA"/>
</dbReference>
<evidence type="ECO:0000313" key="1">
    <source>
        <dbReference type="EMBL" id="XFD39507.1"/>
    </source>
</evidence>
<organism evidence="1 2">
    <name type="scientific">Lentilactobacillus terminaliae</name>
    <dbReference type="NCBI Taxonomy" id="3003483"/>
    <lineage>
        <taxon>Bacteria</taxon>
        <taxon>Bacillati</taxon>
        <taxon>Bacillota</taxon>
        <taxon>Bacilli</taxon>
        <taxon>Lactobacillales</taxon>
        <taxon>Lactobacillaceae</taxon>
        <taxon>Lentilactobacillus</taxon>
    </lineage>
</organism>
<sequence>MRAIIQKDFNGIDSIQIVNLPEPKGNIIGRLVDVKYVPVLPWDIKNEAGLLTQLNNDPLPRILGYGFAGIIHDQNLIGPSRGTRVVGAAPNGTYAEVVNASIPPYIFSLPDNVSLETGATIFGGVDTAMMMIKSVGVQKNDAVLLIGASGGIGSYLYQMLIALEANVIILSSERSRNYTQMIFPDAKIVTNIKDVDNKSIKFVLDTAGNESLLNQSENKLFDGGTLFTSALPTYHQLRLDIHNVFNNRPISPKQYKKIIEMLSTGTLKAHINKVFEMNDVKLAQHYEDETASRGRIILKIND</sequence>